<dbReference type="SMART" id="SM00013">
    <property type="entry name" value="LRRNT"/>
    <property type="match status" value="1"/>
</dbReference>
<organism evidence="4 5">
    <name type="scientific">Schistosoma japonicum</name>
    <name type="common">Blood fluke</name>
    <dbReference type="NCBI Taxonomy" id="6182"/>
    <lineage>
        <taxon>Eukaryota</taxon>
        <taxon>Metazoa</taxon>
        <taxon>Spiralia</taxon>
        <taxon>Lophotrochozoa</taxon>
        <taxon>Platyhelminthes</taxon>
        <taxon>Trematoda</taxon>
        <taxon>Digenea</taxon>
        <taxon>Strigeidida</taxon>
        <taxon>Schistosomatoidea</taxon>
        <taxon>Schistosomatidae</taxon>
        <taxon>Schistosoma</taxon>
    </lineage>
</organism>
<sequence length="197" mass="23405">MWFYIWNLSNNKLFIILVIFSFFIDPEIFSINFYTTGLIISNHHDISSLSTNYHRNTTVNIINKNDLMIPSKLQNKIWAALPKDIDLLHTSQLNSNDKEGIHRSYNIVNDQSKPKFRRESIKRKFHFKRRTPQKYLVNHDYNNELNRYKIQSKFMKTLHHTNLTCPNECKCHLVEVECKNAQLDSIPLNIPLNTEKL</sequence>
<evidence type="ECO:0000313" key="5">
    <source>
        <dbReference type="Proteomes" id="UP000311919"/>
    </source>
</evidence>
<dbReference type="AlphaFoldDB" id="A0A4Z2DQV4"/>
<protein>
    <submittedName>
        <fullName evidence="4">Slit1-like protein</fullName>
    </submittedName>
</protein>
<dbReference type="OrthoDB" id="4691307at2759"/>
<evidence type="ECO:0000256" key="2">
    <source>
        <dbReference type="ARBA" id="ARBA00022729"/>
    </source>
</evidence>
<keyword evidence="1" id="KW-0433">Leucine-rich repeat</keyword>
<evidence type="ECO:0000259" key="3">
    <source>
        <dbReference type="SMART" id="SM00013"/>
    </source>
</evidence>
<accession>A0A4Z2DQV4</accession>
<keyword evidence="5" id="KW-1185">Reference proteome</keyword>
<evidence type="ECO:0000256" key="1">
    <source>
        <dbReference type="ARBA" id="ARBA00022614"/>
    </source>
</evidence>
<name>A0A4Z2DQV4_SCHJA</name>
<keyword evidence="2" id="KW-0732">Signal</keyword>
<gene>
    <name evidence="4" type="ORF">EWB00_009876</name>
</gene>
<dbReference type="EMBL" id="SKCS01000065">
    <property type="protein sequence ID" value="TNN18747.1"/>
    <property type="molecule type" value="Genomic_DNA"/>
</dbReference>
<dbReference type="InterPro" id="IPR000372">
    <property type="entry name" value="LRRNT"/>
</dbReference>
<evidence type="ECO:0000313" key="4">
    <source>
        <dbReference type="EMBL" id="TNN18747.1"/>
    </source>
</evidence>
<reference evidence="4 5" key="1">
    <citation type="submission" date="2019-03" db="EMBL/GenBank/DDBJ databases">
        <title>An improved genome assembly of the fluke Schistosoma japonicum.</title>
        <authorList>
            <person name="Hu W."/>
            <person name="Luo F."/>
            <person name="Yin M."/>
            <person name="Mo X."/>
            <person name="Sun C."/>
            <person name="Wu Q."/>
            <person name="Zhu B."/>
            <person name="Xiang M."/>
            <person name="Wang J."/>
            <person name="Wang Y."/>
            <person name="Zhang T."/>
            <person name="Xu B."/>
            <person name="Zheng H."/>
            <person name="Feng Z."/>
        </authorList>
    </citation>
    <scope>NUCLEOTIDE SEQUENCE [LARGE SCALE GENOMIC DNA]</scope>
    <source>
        <strain evidence="4">HuSjv2</strain>
        <tissue evidence="4">Worms</tissue>
    </source>
</reference>
<feature type="domain" description="LRRNT" evidence="3">
    <location>
        <begin position="164"/>
        <end position="196"/>
    </location>
</feature>
<proteinExistence type="predicted"/>
<comment type="caution">
    <text evidence="4">The sequence shown here is derived from an EMBL/GenBank/DDBJ whole genome shotgun (WGS) entry which is preliminary data.</text>
</comment>
<dbReference type="Proteomes" id="UP000311919">
    <property type="component" value="Unassembled WGS sequence"/>
</dbReference>